<dbReference type="InterPro" id="IPR002053">
    <property type="entry name" value="Glyco_hydro_25"/>
</dbReference>
<dbReference type="PANTHER" id="PTHR23208:SF36">
    <property type="entry name" value="LYSOZYME-RELATED"/>
    <property type="match status" value="1"/>
</dbReference>
<protein>
    <submittedName>
        <fullName evidence="3">Uncharacterized protein</fullName>
    </submittedName>
</protein>
<gene>
    <name evidence="3" type="ORF">CGOC_LOCUS1404</name>
</gene>
<dbReference type="PROSITE" id="PS51904">
    <property type="entry name" value="GLYCOSYL_HYDROL_F25_2"/>
    <property type="match status" value="1"/>
</dbReference>
<evidence type="ECO:0000313" key="3">
    <source>
        <dbReference type="EMBL" id="VDK48934.1"/>
    </source>
</evidence>
<organism evidence="3 4">
    <name type="scientific">Cylicostephanus goldi</name>
    <name type="common">Nematode worm</name>
    <dbReference type="NCBI Taxonomy" id="71465"/>
    <lineage>
        <taxon>Eukaryota</taxon>
        <taxon>Metazoa</taxon>
        <taxon>Ecdysozoa</taxon>
        <taxon>Nematoda</taxon>
        <taxon>Chromadorea</taxon>
        <taxon>Rhabditida</taxon>
        <taxon>Rhabditina</taxon>
        <taxon>Rhabditomorpha</taxon>
        <taxon>Strongyloidea</taxon>
        <taxon>Strongylidae</taxon>
        <taxon>Cylicostephanus</taxon>
    </lineage>
</organism>
<dbReference type="GO" id="GO:0009253">
    <property type="term" value="P:peptidoglycan catabolic process"/>
    <property type="evidence" value="ECO:0007669"/>
    <property type="project" value="InterPro"/>
</dbReference>
<comment type="similarity">
    <text evidence="1">Belongs to the glycosyl hydrolase 25 family.</text>
</comment>
<dbReference type="SUPFAM" id="SSF51445">
    <property type="entry name" value="(Trans)glycosidases"/>
    <property type="match status" value="1"/>
</dbReference>
<evidence type="ECO:0000256" key="2">
    <source>
        <dbReference type="ARBA" id="ARBA00022729"/>
    </source>
</evidence>
<dbReference type="GO" id="GO:0007165">
    <property type="term" value="P:signal transduction"/>
    <property type="evidence" value="ECO:0007669"/>
    <property type="project" value="TreeGrafter"/>
</dbReference>
<dbReference type="Proteomes" id="UP000271889">
    <property type="component" value="Unassembled WGS sequence"/>
</dbReference>
<evidence type="ECO:0000313" key="4">
    <source>
        <dbReference type="Proteomes" id="UP000271889"/>
    </source>
</evidence>
<proteinExistence type="inferred from homology"/>
<keyword evidence="2" id="KW-0732">Signal</keyword>
<keyword evidence="4" id="KW-1185">Reference proteome</keyword>
<name>A0A3P6RXN8_CYLGO</name>
<dbReference type="EMBL" id="UYRV01002594">
    <property type="protein sequence ID" value="VDK48934.1"/>
    <property type="molecule type" value="Genomic_DNA"/>
</dbReference>
<evidence type="ECO:0000256" key="1">
    <source>
        <dbReference type="ARBA" id="ARBA00010646"/>
    </source>
</evidence>
<reference evidence="3 4" key="1">
    <citation type="submission" date="2018-11" db="EMBL/GenBank/DDBJ databases">
        <authorList>
            <consortium name="Pathogen Informatics"/>
        </authorList>
    </citation>
    <scope>NUCLEOTIDE SEQUENCE [LARGE SCALE GENOMIC DNA]</scope>
</reference>
<accession>A0A3P6RXN8</accession>
<dbReference type="PANTHER" id="PTHR23208">
    <property type="entry name" value="LYSOZYME PROTEIN"/>
    <property type="match status" value="1"/>
</dbReference>
<sequence length="204" mass="22656">MSLYLAADRFQNQQISSGLQSLTTEQFKCMKSHGYSFFIGRVHESNGAVDSHGIQNLKNAKAGELLGTCYLTYFDPYDAKTVQSNYFLTAGITNVDGYIFPCTTSSCASPASQVQSTVNALKSAGASVGMLWLDIEIYHWPADHTKNRQFIEAMGKELTALGHNWGVYSSYNNWQSIVGLDYTGMSHKQLWWATYNNEAVSDIS</sequence>
<dbReference type="AlphaFoldDB" id="A0A3P6RXN8"/>
<dbReference type="GO" id="GO:0045087">
    <property type="term" value="P:innate immune response"/>
    <property type="evidence" value="ECO:0007669"/>
    <property type="project" value="TreeGrafter"/>
</dbReference>
<dbReference type="OrthoDB" id="2251794at2759"/>
<dbReference type="Gene3D" id="3.20.20.80">
    <property type="entry name" value="Glycosidases"/>
    <property type="match status" value="1"/>
</dbReference>
<dbReference type="InterPro" id="IPR051595">
    <property type="entry name" value="GH25_Enzymes"/>
</dbReference>
<dbReference type="GO" id="GO:0003796">
    <property type="term" value="F:lysozyme activity"/>
    <property type="evidence" value="ECO:0007669"/>
    <property type="project" value="InterPro"/>
</dbReference>
<dbReference type="InterPro" id="IPR017853">
    <property type="entry name" value="GH"/>
</dbReference>
<feature type="non-terminal residue" evidence="3">
    <location>
        <position position="204"/>
    </location>
</feature>
<dbReference type="GO" id="GO:0016998">
    <property type="term" value="P:cell wall macromolecule catabolic process"/>
    <property type="evidence" value="ECO:0007669"/>
    <property type="project" value="InterPro"/>
</dbReference>